<gene>
    <name evidence="1" type="ORF">EI693_13385</name>
</gene>
<dbReference type="EMBL" id="CP034337">
    <property type="protein sequence ID" value="AZL74021.1"/>
    <property type="molecule type" value="Genomic_DNA"/>
</dbReference>
<accession>A0ABM7CRD7</accession>
<organism evidence="1 2">
    <name type="scientific">Pseudomonas oryziphila</name>
    <dbReference type="NCBI Taxonomy" id="2894079"/>
    <lineage>
        <taxon>Bacteria</taxon>
        <taxon>Pseudomonadati</taxon>
        <taxon>Pseudomonadota</taxon>
        <taxon>Gammaproteobacteria</taxon>
        <taxon>Pseudomonadales</taxon>
        <taxon>Pseudomonadaceae</taxon>
        <taxon>Pseudomonas</taxon>
    </lineage>
</organism>
<evidence type="ECO:0000313" key="2">
    <source>
        <dbReference type="Proteomes" id="UP000272622"/>
    </source>
</evidence>
<proteinExistence type="predicted"/>
<dbReference type="RefSeq" id="WP_125464122.1">
    <property type="nucleotide sequence ID" value="NZ_CP034337.1"/>
</dbReference>
<evidence type="ECO:0000313" key="1">
    <source>
        <dbReference type="EMBL" id="AZL74021.1"/>
    </source>
</evidence>
<name>A0ABM7CRD7_9PSED</name>
<reference evidence="1 2" key="1">
    <citation type="submission" date="2018-12" db="EMBL/GenBank/DDBJ databases">
        <authorList>
            <person name="Li S."/>
            <person name="Yang R."/>
            <person name="Chen G."/>
            <person name="Zou L."/>
            <person name="Zhang C."/>
            <person name="Chen Y."/>
            <person name="Liu Z."/>
            <person name="Li Y."/>
            <person name="Yan Y."/>
            <person name="Huang M."/>
            <person name="Chen T."/>
        </authorList>
    </citation>
    <scope>NUCLEOTIDE SEQUENCE [LARGE SCALE GENOMIC DNA]</scope>
    <source>
        <strain evidence="1 2">2014</strain>
    </source>
</reference>
<dbReference type="Proteomes" id="UP000272622">
    <property type="component" value="Chromosome"/>
</dbReference>
<keyword evidence="2" id="KW-1185">Reference proteome</keyword>
<protein>
    <submittedName>
        <fullName evidence="1">Uncharacterized protein</fullName>
    </submittedName>
</protein>
<sequence>MKPHQPSGIASKTTFTSKPLLFKVVRNVETDFPSPLVLEAEKNVLDPRKAMNGATVRVQYEGMAPSDSLHVSWVGLSAADSFITAGKPGTAIGVVDFIVPNIIVMAGAGNDVVVHYEVSRAGFSTASAPLDLRIETVAGHHFEDFETLPIGDESDEYARPFMKVLRVSGKMTGERYAHPPFVSGTALRFDHAINLVLNFDVRHITFGYSGSDLADTDVYAYDVNDRQVAYQHVPNQPGFMTLETLTPTMRSVRFLTSRTLYLDNIFVIR</sequence>